<dbReference type="AlphaFoldDB" id="A0A246K4Q9"/>
<dbReference type="RefSeq" id="WP_088471885.1">
    <property type="nucleotide sequence ID" value="NZ_NISJ01000002.1"/>
</dbReference>
<protein>
    <submittedName>
        <fullName evidence="2">Conjugal transfer protein</fullName>
    </submittedName>
</protein>
<dbReference type="SUPFAM" id="SSF51306">
    <property type="entry name" value="LexA/Signal peptidase"/>
    <property type="match status" value="1"/>
</dbReference>
<gene>
    <name evidence="2" type="ORF">CDQ91_06510</name>
</gene>
<name>A0A246K4Q9_9SPHN</name>
<keyword evidence="3" id="KW-1185">Reference proteome</keyword>
<proteinExistence type="predicted"/>
<dbReference type="GO" id="GO:0006465">
    <property type="term" value="P:signal peptide processing"/>
    <property type="evidence" value="ECO:0007669"/>
    <property type="project" value="InterPro"/>
</dbReference>
<dbReference type="Gene3D" id="2.10.109.10">
    <property type="entry name" value="Umud Fragment, subunit A"/>
    <property type="match status" value="1"/>
</dbReference>
<dbReference type="Proteomes" id="UP000197097">
    <property type="component" value="Unassembled WGS sequence"/>
</dbReference>
<evidence type="ECO:0000259" key="1">
    <source>
        <dbReference type="Pfam" id="PF10502"/>
    </source>
</evidence>
<dbReference type="InterPro" id="IPR036286">
    <property type="entry name" value="LexA/Signal_pep-like_sf"/>
</dbReference>
<dbReference type="Pfam" id="PF10502">
    <property type="entry name" value="Peptidase_S26"/>
    <property type="match status" value="1"/>
</dbReference>
<accession>A0A246K4Q9</accession>
<organism evidence="2 3">
    <name type="scientific">Sphingopyxis witflariensis</name>
    <dbReference type="NCBI Taxonomy" id="173675"/>
    <lineage>
        <taxon>Bacteria</taxon>
        <taxon>Pseudomonadati</taxon>
        <taxon>Pseudomonadota</taxon>
        <taxon>Alphaproteobacteria</taxon>
        <taxon>Sphingomonadales</taxon>
        <taxon>Sphingomonadaceae</taxon>
        <taxon>Sphingopyxis</taxon>
    </lineage>
</organism>
<evidence type="ECO:0000313" key="3">
    <source>
        <dbReference type="Proteomes" id="UP000197097"/>
    </source>
</evidence>
<comment type="caution">
    <text evidence="2">The sequence shown here is derived from an EMBL/GenBank/DDBJ whole genome shotgun (WGS) entry which is preliminary data.</text>
</comment>
<dbReference type="InterPro" id="IPR019533">
    <property type="entry name" value="Peptidase_S26"/>
</dbReference>
<reference evidence="2 3" key="1">
    <citation type="journal article" date="2002" name="Int. J. Syst. Evol. Microbiol.">
        <title>Sphingopyxis witflariensis sp. nov., isolated from activated sludge.</title>
        <authorList>
            <person name="Kampfer P."/>
            <person name="Witzenberger R."/>
            <person name="Denner E.B."/>
            <person name="Busse H.J."/>
            <person name="Neef A."/>
        </authorList>
    </citation>
    <scope>NUCLEOTIDE SEQUENCE [LARGE SCALE GENOMIC DNA]</scope>
    <source>
        <strain evidence="2 3">DSM 14551</strain>
    </source>
</reference>
<feature type="domain" description="Peptidase S26" evidence="1">
    <location>
        <begin position="9"/>
        <end position="164"/>
    </location>
</feature>
<dbReference type="GO" id="GO:0004252">
    <property type="term" value="F:serine-type endopeptidase activity"/>
    <property type="evidence" value="ECO:0007669"/>
    <property type="project" value="InterPro"/>
</dbReference>
<evidence type="ECO:0000313" key="2">
    <source>
        <dbReference type="EMBL" id="OWR00392.1"/>
    </source>
</evidence>
<sequence length="196" mass="20960">MNRSYLAATIAATSLFGTAFVVVAWLAPAPRLLWNASASAPIGLYSIERDASPRVGDLVAIRPPASLGAYLAARHYLPLGVPLLKRVAALPGARVCRSGVFVTIDGHAVARALARDRLGRPLPVWLGCRIVGAHELFLVNAAPDSLDGRYFGPLAAEGLIGTARPILTRDAPDAPLRWRSSTTAHSVFLTSQEYWQ</sequence>
<dbReference type="OrthoDB" id="5360818at2"/>
<dbReference type="EMBL" id="NISJ01000002">
    <property type="protein sequence ID" value="OWR00392.1"/>
    <property type="molecule type" value="Genomic_DNA"/>
</dbReference>